<reference evidence="1 2" key="1">
    <citation type="journal article" date="2014" name="Int. J. Syst. Evol. Microbiol.">
        <title>Complete genome sequence of Corynebacterium casei LMG S-19264T (=DSM 44701T), isolated from a smear-ripened cheese.</title>
        <authorList>
            <consortium name="US DOE Joint Genome Institute (JGI-PGF)"/>
            <person name="Walter F."/>
            <person name="Albersmeier A."/>
            <person name="Kalinowski J."/>
            <person name="Ruckert C."/>
        </authorList>
    </citation>
    <scope>NUCLEOTIDE SEQUENCE [LARGE SCALE GENOMIC DNA]</scope>
    <source>
        <strain evidence="1 2">CGMCC 1.7286</strain>
    </source>
</reference>
<sequence>MPKVRNDAECCWVALRSTQPTVRANVGWVQARRAETQHPRPGMLEVKNA</sequence>
<protein>
    <submittedName>
        <fullName evidence="1">Uncharacterized protein</fullName>
    </submittedName>
</protein>
<comment type="caution">
    <text evidence="1">The sequence shown here is derived from an EMBL/GenBank/DDBJ whole genome shotgun (WGS) entry which is preliminary data.</text>
</comment>
<dbReference type="EMBL" id="BMLT01000001">
    <property type="protein sequence ID" value="GGO76558.1"/>
    <property type="molecule type" value="Genomic_DNA"/>
</dbReference>
<organism evidence="1 2">
    <name type="scientific">Marinobacterium nitratireducens</name>
    <dbReference type="NCBI Taxonomy" id="518897"/>
    <lineage>
        <taxon>Bacteria</taxon>
        <taxon>Pseudomonadati</taxon>
        <taxon>Pseudomonadota</taxon>
        <taxon>Gammaproteobacteria</taxon>
        <taxon>Oceanospirillales</taxon>
        <taxon>Oceanospirillaceae</taxon>
        <taxon>Marinobacterium</taxon>
    </lineage>
</organism>
<gene>
    <name evidence="1" type="ORF">GCM10011348_04050</name>
</gene>
<name>A0A918DN90_9GAMM</name>
<accession>A0A918DN90</accession>
<evidence type="ECO:0000313" key="2">
    <source>
        <dbReference type="Proteomes" id="UP000599578"/>
    </source>
</evidence>
<keyword evidence="2" id="KW-1185">Reference proteome</keyword>
<evidence type="ECO:0000313" key="1">
    <source>
        <dbReference type="EMBL" id="GGO76558.1"/>
    </source>
</evidence>
<dbReference type="Proteomes" id="UP000599578">
    <property type="component" value="Unassembled WGS sequence"/>
</dbReference>
<proteinExistence type="predicted"/>
<dbReference type="AlphaFoldDB" id="A0A918DN90"/>